<reference evidence="1 2" key="1">
    <citation type="journal article" date="2014" name="Genome Announc.">
        <title>Comparative Genome Analysis of Two Isolates of the Fish Pathogen Piscirickettsia salmonis from Different Hosts Reveals Major Differences in Virulence-Associated Secretion Systems.</title>
        <authorList>
            <person name="Bohle H."/>
            <person name="Henriquez P."/>
            <person name="Grothusen H."/>
            <person name="Navas E."/>
            <person name="Sandoval A."/>
            <person name="Bustamante F."/>
            <person name="Bustos P."/>
            <person name="Mancilla M."/>
        </authorList>
    </citation>
    <scope>NUCLEOTIDE SEQUENCE [LARGE SCALE GENOMIC DNA]</scope>
    <source>
        <strain evidence="2">B1-32597</strain>
    </source>
</reference>
<dbReference type="EMBL" id="CP012512">
    <property type="protein sequence ID" value="ALB24733.1"/>
    <property type="molecule type" value="Genomic_DNA"/>
</dbReference>
<organism evidence="1 2">
    <name type="scientific">Piscirickettsia salmonis</name>
    <dbReference type="NCBI Taxonomy" id="1238"/>
    <lineage>
        <taxon>Bacteria</taxon>
        <taxon>Pseudomonadati</taxon>
        <taxon>Pseudomonadota</taxon>
        <taxon>Gammaproteobacteria</taxon>
        <taxon>Thiotrichales</taxon>
        <taxon>Piscirickettsiaceae</taxon>
        <taxon>Piscirickettsia</taxon>
    </lineage>
</organism>
<evidence type="ECO:0000313" key="1">
    <source>
        <dbReference type="EMBL" id="ALB24733.1"/>
    </source>
</evidence>
<dbReference type="AlphaFoldDB" id="A0AAC8VLP1"/>
<name>A0AAC8VLP1_PISSA</name>
<keyword evidence="1" id="KW-0614">Plasmid</keyword>
<gene>
    <name evidence="1" type="ORF">KU39_4p37</name>
</gene>
<evidence type="ECO:0000313" key="2">
    <source>
        <dbReference type="Proteomes" id="UP000029558"/>
    </source>
</evidence>
<sequence length="115" mass="12696">MPLSASFSHFRYARFKVILNRFDAQYTPELQELTCTFDVPETIYNVDNFPVSAAGSTYIFPEPMQQKVIVIATIQSGAAGDQVQVNKSLTQATVNIFDKDGTAKTGEVDLYIGGH</sequence>
<dbReference type="Proteomes" id="UP000029558">
    <property type="component" value="Plasmid pPSB1-4"/>
</dbReference>
<accession>A0AAC8VLP1</accession>
<protein>
    <submittedName>
        <fullName evidence="1">Phage tail family protein</fullName>
    </submittedName>
</protein>
<geneLocation type="plasmid" evidence="1 2">
    <name>pPSB1-4</name>
</geneLocation>
<proteinExistence type="predicted"/>